<feature type="transmembrane region" description="Helical" evidence="1">
    <location>
        <begin position="203"/>
        <end position="234"/>
    </location>
</feature>
<accession>A0A5B9W2C2</accession>
<dbReference type="EMBL" id="CP042997">
    <property type="protein sequence ID" value="QEH34347.1"/>
    <property type="molecule type" value="Genomic_DNA"/>
</dbReference>
<evidence type="ECO:0000256" key="1">
    <source>
        <dbReference type="SAM" id="Phobius"/>
    </source>
</evidence>
<proteinExistence type="predicted"/>
<dbReference type="KEGG" id="agv:OJF2_28840"/>
<keyword evidence="1" id="KW-0812">Transmembrane</keyword>
<sequence length="309" mass="30923">MPDPYLLAVAALVAAALAAVASWSLGPSRIPGGAAGVGLAVLAGAWILRLGPRIPPLEALDRLLIVLIPAAVASEAAVRKWPAAGWVPRLAASAMAAPVLVHGSSYVADLSGPGSREWGLGHTSAIYAGLAGILFLALEASGRLSARAPRTMAAALAVSAAGAGLTLMLSGYATGGQLGVPLAAAAAVFAVRGDERDCAAVRVAVIVLFSLLVIGGLFAGLSAANAALLLAAPLLCWAGELPRFRGLGPGAKSAVRLAPASLAVTLAVLLALRKFEADSSRGSDRSWEADAGISLHLGVGRGVNPRRRG</sequence>
<organism evidence="2 3">
    <name type="scientific">Aquisphaera giovannonii</name>
    <dbReference type="NCBI Taxonomy" id="406548"/>
    <lineage>
        <taxon>Bacteria</taxon>
        <taxon>Pseudomonadati</taxon>
        <taxon>Planctomycetota</taxon>
        <taxon>Planctomycetia</taxon>
        <taxon>Isosphaerales</taxon>
        <taxon>Isosphaeraceae</taxon>
        <taxon>Aquisphaera</taxon>
    </lineage>
</organism>
<dbReference type="RefSeq" id="WP_148594281.1">
    <property type="nucleotide sequence ID" value="NZ_CP042997.1"/>
</dbReference>
<dbReference type="Proteomes" id="UP000324233">
    <property type="component" value="Chromosome"/>
</dbReference>
<protein>
    <submittedName>
        <fullName evidence="2">Uncharacterized protein</fullName>
    </submittedName>
</protein>
<feature type="transmembrane region" description="Helical" evidence="1">
    <location>
        <begin position="32"/>
        <end position="51"/>
    </location>
</feature>
<name>A0A5B9W2C2_9BACT</name>
<keyword evidence="1" id="KW-1133">Transmembrane helix</keyword>
<evidence type="ECO:0000313" key="2">
    <source>
        <dbReference type="EMBL" id="QEH34347.1"/>
    </source>
</evidence>
<reference evidence="2 3" key="1">
    <citation type="submission" date="2019-08" db="EMBL/GenBank/DDBJ databases">
        <title>Deep-cultivation of Planctomycetes and their phenomic and genomic characterization uncovers novel biology.</title>
        <authorList>
            <person name="Wiegand S."/>
            <person name="Jogler M."/>
            <person name="Boedeker C."/>
            <person name="Pinto D."/>
            <person name="Vollmers J."/>
            <person name="Rivas-Marin E."/>
            <person name="Kohn T."/>
            <person name="Peeters S.H."/>
            <person name="Heuer A."/>
            <person name="Rast P."/>
            <person name="Oberbeckmann S."/>
            <person name="Bunk B."/>
            <person name="Jeske O."/>
            <person name="Meyerdierks A."/>
            <person name="Storesund J.E."/>
            <person name="Kallscheuer N."/>
            <person name="Luecker S."/>
            <person name="Lage O.M."/>
            <person name="Pohl T."/>
            <person name="Merkel B.J."/>
            <person name="Hornburger P."/>
            <person name="Mueller R.-W."/>
            <person name="Bruemmer F."/>
            <person name="Labrenz M."/>
            <person name="Spormann A.M."/>
            <person name="Op den Camp H."/>
            <person name="Overmann J."/>
            <person name="Amann R."/>
            <person name="Jetten M.S.M."/>
            <person name="Mascher T."/>
            <person name="Medema M.H."/>
            <person name="Devos D.P."/>
            <person name="Kaster A.-K."/>
            <person name="Ovreas L."/>
            <person name="Rohde M."/>
            <person name="Galperin M.Y."/>
            <person name="Jogler C."/>
        </authorList>
    </citation>
    <scope>NUCLEOTIDE SEQUENCE [LARGE SCALE GENOMIC DNA]</scope>
    <source>
        <strain evidence="2 3">OJF2</strain>
    </source>
</reference>
<keyword evidence="1" id="KW-0472">Membrane</keyword>
<feature type="transmembrane region" description="Helical" evidence="1">
    <location>
        <begin position="150"/>
        <end position="169"/>
    </location>
</feature>
<keyword evidence="3" id="KW-1185">Reference proteome</keyword>
<dbReference type="OrthoDB" id="278612at2"/>
<gene>
    <name evidence="2" type="ORF">OJF2_28840</name>
</gene>
<evidence type="ECO:0000313" key="3">
    <source>
        <dbReference type="Proteomes" id="UP000324233"/>
    </source>
</evidence>
<feature type="transmembrane region" description="Helical" evidence="1">
    <location>
        <begin position="119"/>
        <end position="138"/>
    </location>
</feature>
<dbReference type="AlphaFoldDB" id="A0A5B9W2C2"/>